<dbReference type="GO" id="GO:0005739">
    <property type="term" value="C:mitochondrion"/>
    <property type="evidence" value="ECO:0007669"/>
    <property type="project" value="TreeGrafter"/>
</dbReference>
<dbReference type="Gene3D" id="3.20.20.220">
    <property type="match status" value="1"/>
</dbReference>
<name>A0A4S2M720_OPIFE</name>
<dbReference type="OrthoDB" id="5464at2759"/>
<dbReference type="EMBL" id="SJOL01005753">
    <property type="protein sequence ID" value="TGZ69878.1"/>
    <property type="molecule type" value="Genomic_DNA"/>
</dbReference>
<dbReference type="InterPro" id="IPR015659">
    <property type="entry name" value="Proline_oxidase"/>
</dbReference>
<comment type="caution">
    <text evidence="5">The sequence shown here is derived from an EMBL/GenBank/DDBJ whole genome shotgun (WGS) entry which is preliminary data.</text>
</comment>
<evidence type="ECO:0000313" key="5">
    <source>
        <dbReference type="EMBL" id="TGZ69878.1"/>
    </source>
</evidence>
<dbReference type="AlphaFoldDB" id="A0A4S2M720"/>
<dbReference type="GO" id="GO:0004657">
    <property type="term" value="F:proline dehydrogenase activity"/>
    <property type="evidence" value="ECO:0007669"/>
    <property type="project" value="UniProtKB-EC"/>
</dbReference>
<keyword evidence="4" id="KW-0642">Proline metabolism</keyword>
<dbReference type="InterPro" id="IPR011992">
    <property type="entry name" value="EF-hand-dom_pair"/>
</dbReference>
<comment type="catalytic activity">
    <reaction evidence="4">
        <text>L-proline + a quinone = (S)-1-pyrroline-5-carboxylate + a quinol + H(+)</text>
        <dbReference type="Rhea" id="RHEA:23784"/>
        <dbReference type="ChEBI" id="CHEBI:15378"/>
        <dbReference type="ChEBI" id="CHEBI:17388"/>
        <dbReference type="ChEBI" id="CHEBI:24646"/>
        <dbReference type="ChEBI" id="CHEBI:60039"/>
        <dbReference type="ChEBI" id="CHEBI:132124"/>
        <dbReference type="EC" id="1.5.5.2"/>
    </reaction>
</comment>
<sequence>MVVWRVTRCFRRLNSATTFSRISGGGGRQKKSEPCYYSQAASATTISDNDSANRVPVIEFNNPKVAHASKTNLELLRGIIVYRMCSIAPLVKYNKQLMELSRKVFGRSIFRLSMKSTIYGHFVAGESREDIEPVVRRLRKYGVKSILDYSVEKDVGESEAVEKARGGLAEVVRGPVVRPAAATKQYQTSLQFANRSQNVVAARTYFYESEYQCDRNMEVFLQCLDYVSGSTEKEGFAAIKVTALGRPQLLLQMSDFLVQMKRLFNLLLAADDGNLQNQTTQLRSLDVNNFRQRLERLGVKISYDDNLKWFTLLDVSGDGVVDLLDWNHLKSFEHDLAAIFTVKNRETGKLEQLVPTLTPDGLEQMRNMLRRMDTIATVQGNLSSGITSGRVGQHRPLFRSFSG</sequence>
<dbReference type="InterPro" id="IPR029041">
    <property type="entry name" value="FAD-linked_oxidoreductase-like"/>
</dbReference>
<evidence type="ECO:0000313" key="6">
    <source>
        <dbReference type="Proteomes" id="UP000308267"/>
    </source>
</evidence>
<evidence type="ECO:0000256" key="1">
    <source>
        <dbReference type="ARBA" id="ARBA00004739"/>
    </source>
</evidence>
<reference evidence="5 6" key="1">
    <citation type="journal article" date="2019" name="BMC Genomics">
        <title>New insights from Opisthorchis felineus genome: update on genomics of the epidemiologically important liver flukes.</title>
        <authorList>
            <person name="Ershov N.I."/>
            <person name="Mordvinov V.A."/>
            <person name="Prokhortchouk E.B."/>
            <person name="Pakharukova M.Y."/>
            <person name="Gunbin K.V."/>
            <person name="Ustyantsev K."/>
            <person name="Genaev M.A."/>
            <person name="Blinov A.G."/>
            <person name="Mazur A."/>
            <person name="Boulygina E."/>
            <person name="Tsygankova S."/>
            <person name="Khrameeva E."/>
            <person name="Chekanov N."/>
            <person name="Fan G."/>
            <person name="Xiao A."/>
            <person name="Zhang H."/>
            <person name="Xu X."/>
            <person name="Yang H."/>
            <person name="Solovyev V."/>
            <person name="Lee S.M."/>
            <person name="Liu X."/>
            <person name="Afonnikov D.A."/>
            <person name="Skryabin K.G."/>
        </authorList>
    </citation>
    <scope>NUCLEOTIDE SEQUENCE [LARGE SCALE GENOMIC DNA]</scope>
    <source>
        <strain evidence="5">AK-0245</strain>
        <tissue evidence="5">Whole organism</tissue>
    </source>
</reference>
<keyword evidence="4" id="KW-0285">Flavoprotein</keyword>
<gene>
    <name evidence="5" type="ORF">CRM22_003493</name>
</gene>
<comment type="pathway">
    <text evidence="1">Amino-acid degradation; L-proline degradation into L-glutamate; L-glutamate from L-proline: step 1/2.</text>
</comment>
<dbReference type="PROSITE" id="PS00018">
    <property type="entry name" value="EF_HAND_1"/>
    <property type="match status" value="1"/>
</dbReference>
<keyword evidence="4" id="KW-0274">FAD</keyword>
<proteinExistence type="inferred from homology"/>
<dbReference type="Proteomes" id="UP000308267">
    <property type="component" value="Unassembled WGS sequence"/>
</dbReference>
<dbReference type="PANTHER" id="PTHR13914:SF0">
    <property type="entry name" value="PROLINE DEHYDROGENASE 1, MITOCHONDRIAL"/>
    <property type="match status" value="1"/>
</dbReference>
<dbReference type="EC" id="1.5.5.2" evidence="4"/>
<evidence type="ECO:0000256" key="4">
    <source>
        <dbReference type="RuleBase" id="RU364054"/>
    </source>
</evidence>
<comment type="similarity">
    <text evidence="4">Belongs to the proline oxidase family.</text>
</comment>
<dbReference type="SUPFAM" id="SSF51730">
    <property type="entry name" value="FAD-linked oxidoreductase"/>
    <property type="match status" value="1"/>
</dbReference>
<protein>
    <recommendedName>
        <fullName evidence="4">Proline dehydrogenase</fullName>
        <ecNumber evidence="4">1.5.5.2</ecNumber>
    </recommendedName>
</protein>
<dbReference type="PANTHER" id="PTHR13914">
    <property type="entry name" value="PROLINE OXIDASE"/>
    <property type="match status" value="1"/>
</dbReference>
<keyword evidence="3 4" id="KW-0560">Oxidoreductase</keyword>
<keyword evidence="2" id="KW-0106">Calcium</keyword>
<keyword evidence="6" id="KW-1185">Reference proteome</keyword>
<accession>A0A4S2M720</accession>
<dbReference type="InterPro" id="IPR018247">
    <property type="entry name" value="EF_Hand_1_Ca_BS"/>
</dbReference>
<dbReference type="GO" id="GO:0071949">
    <property type="term" value="F:FAD binding"/>
    <property type="evidence" value="ECO:0007669"/>
    <property type="project" value="TreeGrafter"/>
</dbReference>
<organism evidence="5 6">
    <name type="scientific">Opisthorchis felineus</name>
    <dbReference type="NCBI Taxonomy" id="147828"/>
    <lineage>
        <taxon>Eukaryota</taxon>
        <taxon>Metazoa</taxon>
        <taxon>Spiralia</taxon>
        <taxon>Lophotrochozoa</taxon>
        <taxon>Platyhelminthes</taxon>
        <taxon>Trematoda</taxon>
        <taxon>Digenea</taxon>
        <taxon>Opisthorchiida</taxon>
        <taxon>Opisthorchiata</taxon>
        <taxon>Opisthorchiidae</taxon>
        <taxon>Opisthorchis</taxon>
    </lineage>
</organism>
<comment type="function">
    <text evidence="4">Converts proline to delta-1-pyrroline-5-carboxylate.</text>
</comment>
<comment type="cofactor">
    <cofactor evidence="4">
        <name>FAD</name>
        <dbReference type="ChEBI" id="CHEBI:57692"/>
    </cofactor>
</comment>
<evidence type="ECO:0000256" key="2">
    <source>
        <dbReference type="ARBA" id="ARBA00022837"/>
    </source>
</evidence>
<dbReference type="SUPFAM" id="SSF47473">
    <property type="entry name" value="EF-hand"/>
    <property type="match status" value="1"/>
</dbReference>
<evidence type="ECO:0000256" key="3">
    <source>
        <dbReference type="ARBA" id="ARBA00023002"/>
    </source>
</evidence>
<dbReference type="GO" id="GO:0010133">
    <property type="term" value="P:L-proline catabolic process to L-glutamate"/>
    <property type="evidence" value="ECO:0007669"/>
    <property type="project" value="TreeGrafter"/>
</dbReference>